<feature type="chain" id="PRO_5047042541" evidence="4">
    <location>
        <begin position="19"/>
        <end position="1001"/>
    </location>
</feature>
<protein>
    <submittedName>
        <fullName evidence="6">Chloroplastic</fullName>
    </submittedName>
</protein>
<dbReference type="InterPro" id="IPR002885">
    <property type="entry name" value="PPR_rpt"/>
</dbReference>
<evidence type="ECO:0000313" key="6">
    <source>
        <dbReference type="EMBL" id="CAK9007851.1"/>
    </source>
</evidence>
<feature type="repeat" description="PPR" evidence="3">
    <location>
        <begin position="547"/>
        <end position="582"/>
    </location>
</feature>
<evidence type="ECO:0000313" key="7">
    <source>
        <dbReference type="Proteomes" id="UP001642464"/>
    </source>
</evidence>
<keyword evidence="4" id="KW-0732">Signal</keyword>
<dbReference type="Pfam" id="PF01535">
    <property type="entry name" value="PPR"/>
    <property type="match status" value="2"/>
</dbReference>
<dbReference type="Gene3D" id="3.50.4.10">
    <property type="entry name" value="Hepatocyte Growth Factor"/>
    <property type="match status" value="1"/>
</dbReference>
<keyword evidence="1" id="KW-0677">Repeat</keyword>
<dbReference type="Pfam" id="PF13812">
    <property type="entry name" value="PPR_3"/>
    <property type="match status" value="2"/>
</dbReference>
<dbReference type="InterPro" id="IPR011990">
    <property type="entry name" value="TPR-like_helical_dom_sf"/>
</dbReference>
<evidence type="ECO:0000256" key="4">
    <source>
        <dbReference type="SAM" id="SignalP"/>
    </source>
</evidence>
<feature type="repeat" description="PPR" evidence="3">
    <location>
        <begin position="754"/>
        <end position="789"/>
    </location>
</feature>
<dbReference type="PANTHER" id="PTHR47936">
    <property type="entry name" value="PPR_LONG DOMAIN-CONTAINING PROTEIN"/>
    <property type="match status" value="1"/>
</dbReference>
<dbReference type="Proteomes" id="UP001642464">
    <property type="component" value="Unassembled WGS sequence"/>
</dbReference>
<gene>
    <name evidence="6" type="ORF">SCF082_LOCUS9623</name>
</gene>
<organism evidence="6 7">
    <name type="scientific">Durusdinium trenchii</name>
    <dbReference type="NCBI Taxonomy" id="1381693"/>
    <lineage>
        <taxon>Eukaryota</taxon>
        <taxon>Sar</taxon>
        <taxon>Alveolata</taxon>
        <taxon>Dinophyceae</taxon>
        <taxon>Suessiales</taxon>
        <taxon>Symbiodiniaceae</taxon>
        <taxon>Durusdinium</taxon>
    </lineage>
</organism>
<dbReference type="InterPro" id="IPR000177">
    <property type="entry name" value="Apple"/>
</dbReference>
<dbReference type="SMART" id="SM00223">
    <property type="entry name" value="APPLE"/>
    <property type="match status" value="1"/>
</dbReference>
<accession>A0ABP0J0F3</accession>
<keyword evidence="2" id="KW-1015">Disulfide bond</keyword>
<feature type="repeat" description="PPR" evidence="3">
    <location>
        <begin position="790"/>
        <end position="824"/>
    </location>
</feature>
<feature type="signal peptide" evidence="4">
    <location>
        <begin position="1"/>
        <end position="18"/>
    </location>
</feature>
<dbReference type="Gene3D" id="1.25.40.10">
    <property type="entry name" value="Tetratricopeptide repeat domain"/>
    <property type="match status" value="5"/>
</dbReference>
<evidence type="ECO:0000256" key="1">
    <source>
        <dbReference type="ARBA" id="ARBA00022737"/>
    </source>
</evidence>
<name>A0ABP0J0F3_9DINO</name>
<evidence type="ECO:0000256" key="2">
    <source>
        <dbReference type="ARBA" id="ARBA00023157"/>
    </source>
</evidence>
<dbReference type="Pfam" id="PF00024">
    <property type="entry name" value="PAN_1"/>
    <property type="match status" value="1"/>
</dbReference>
<proteinExistence type="predicted"/>
<feature type="domain" description="Apple" evidence="5">
    <location>
        <begin position="135"/>
        <end position="210"/>
    </location>
</feature>
<dbReference type="PANTHER" id="PTHR47936:SF1">
    <property type="entry name" value="PENTATRICOPEPTIDE REPEAT-CONTAINING PROTEIN GUN1, CHLOROPLASTIC"/>
    <property type="match status" value="1"/>
</dbReference>
<reference evidence="6 7" key="1">
    <citation type="submission" date="2024-02" db="EMBL/GenBank/DDBJ databases">
        <authorList>
            <person name="Chen Y."/>
            <person name="Shah S."/>
            <person name="Dougan E. K."/>
            <person name="Thang M."/>
            <person name="Chan C."/>
        </authorList>
    </citation>
    <scope>NUCLEOTIDE SEQUENCE [LARGE SCALE GENOMIC DNA]</scope>
</reference>
<dbReference type="SUPFAM" id="SSF57414">
    <property type="entry name" value="Hairpin loop containing domain-like"/>
    <property type="match status" value="1"/>
</dbReference>
<sequence length="1001" mass="108507">MMGMWLWLMLSLAQSQDADLNVSLVDIQDQSVFCTVTIASEALPGTLWLYLSVLGAEPTDSELKTGLGALGLSSCTDLGTPITATVVNLGLAACGLTLGESYTLQLLFEGNGTRLLRSNFTVPPEPSPLPPGPYCFDIDYDYAGATVQSNSTAASAIECQSLCFVSSSCLHFRFTYTADPSVERCELLSTGPLSGSASPNVGTVTGPKNCESRDVLYFHGRGNLFRTEPTPIVRGIPVTIFVQGENFDPDYDRIVAVDATYVCGGAFLPGAPGAYDVKGLRPNTWQQWRELPCNDTGSAPELMICGSSAVLFDTLGPVRLCACDAGALPFGCASGDGSFSDFSVSVTVDVSLGGRAKAQPWETCFFAEDLQLDERAITAPSARGGGASAKCAEWRTALEELELLRVKDVQHSAPNLAISACGKAQQWDLALSVFESANTFKIEPSIITLNVAISACEKKNQWQGAWNLLGSGRAAALEVSVVTRNAMLSAFGKGAQWQRALFLLRAEDMPTPDILSFNAAIAACERGKKWQEALCLLREVEDLSCPDVITYNSAISACGKAAQWQRALEIFAALGRRSRLQPSLVSYNVAISACEKGHQWQGALHLLTLLRTIAEPTAHRVVAWSAAASACANCSQWRWALEVLEEIAGSSTNEVPFNAAIRACERASRWKEAMSTWSALEVYTLEPSVTTCNTVISALGGGGQWQRAMRFLFEHAHLSDRISFNTAISSCEKVSEWQQALGLLDLLSSTCGTDILSYNASISACEKAGEWQRALMLFWKVTTSVGLQPSIITFNATISACGKGRQWQQALFLFKRLFQWQLTPTSVTYAATASAFEQVGEWERAILLLEHCHCQSMPANLLVYNACISACEKGGQWRQACWLFHLPAVCRLERSVVTLNAALSACEKGNQWQMATVLLHRGSTSLSLDAFSCSAFVSACEKAAQWRRALRALGGHGRPVPASRVALNGAISACEKAARWEWALSHLERRDRKPRWTLQSF</sequence>
<dbReference type="PROSITE" id="PS50948">
    <property type="entry name" value="PAN"/>
    <property type="match status" value="1"/>
</dbReference>
<evidence type="ECO:0000256" key="3">
    <source>
        <dbReference type="PROSITE-ProRule" id="PRU00708"/>
    </source>
</evidence>
<dbReference type="PROSITE" id="PS51375">
    <property type="entry name" value="PPR"/>
    <property type="match status" value="3"/>
</dbReference>
<comment type="caution">
    <text evidence="6">The sequence shown here is derived from an EMBL/GenBank/DDBJ whole genome shotgun (WGS) entry which is preliminary data.</text>
</comment>
<keyword evidence="7" id="KW-1185">Reference proteome</keyword>
<dbReference type="InterPro" id="IPR003609">
    <property type="entry name" value="Pan_app"/>
</dbReference>
<dbReference type="EMBL" id="CAXAMM010005581">
    <property type="protein sequence ID" value="CAK9007851.1"/>
    <property type="molecule type" value="Genomic_DNA"/>
</dbReference>
<evidence type="ECO:0000259" key="5">
    <source>
        <dbReference type="PROSITE" id="PS50948"/>
    </source>
</evidence>